<gene>
    <name evidence="2" type="ORF">MARPO_0010s0044</name>
</gene>
<sequence>MSKLAIVLCLGFLLLIVSPCECVTIRGEKVDEVTEVMESMTARAKGAHVREDGHAVSQGPLKCSWLYSWCWSDWDCCTTWCNGYCYCLRNYDWCYYDYECCSGWCDRYYGCINYYNHQPNNGAAALSSSVEGARKPVERN</sequence>
<dbReference type="Proteomes" id="UP000244005">
    <property type="component" value="Unassembled WGS sequence"/>
</dbReference>
<reference evidence="3" key="1">
    <citation type="journal article" date="2017" name="Cell">
        <title>Insights into land plant evolution garnered from the Marchantia polymorpha genome.</title>
        <authorList>
            <person name="Bowman J.L."/>
            <person name="Kohchi T."/>
            <person name="Yamato K.T."/>
            <person name="Jenkins J."/>
            <person name="Shu S."/>
            <person name="Ishizaki K."/>
            <person name="Yamaoka S."/>
            <person name="Nishihama R."/>
            <person name="Nakamura Y."/>
            <person name="Berger F."/>
            <person name="Adam C."/>
            <person name="Aki S.S."/>
            <person name="Althoff F."/>
            <person name="Araki T."/>
            <person name="Arteaga-Vazquez M.A."/>
            <person name="Balasubrmanian S."/>
            <person name="Barry K."/>
            <person name="Bauer D."/>
            <person name="Boehm C.R."/>
            <person name="Briginshaw L."/>
            <person name="Caballero-Perez J."/>
            <person name="Catarino B."/>
            <person name="Chen F."/>
            <person name="Chiyoda S."/>
            <person name="Chovatia M."/>
            <person name="Davies K.M."/>
            <person name="Delmans M."/>
            <person name="Demura T."/>
            <person name="Dierschke T."/>
            <person name="Dolan L."/>
            <person name="Dorantes-Acosta A.E."/>
            <person name="Eklund D.M."/>
            <person name="Florent S.N."/>
            <person name="Flores-Sandoval E."/>
            <person name="Fujiyama A."/>
            <person name="Fukuzawa H."/>
            <person name="Galik B."/>
            <person name="Grimanelli D."/>
            <person name="Grimwood J."/>
            <person name="Grossniklaus U."/>
            <person name="Hamada T."/>
            <person name="Haseloff J."/>
            <person name="Hetherington A.J."/>
            <person name="Higo A."/>
            <person name="Hirakawa Y."/>
            <person name="Hundley H.N."/>
            <person name="Ikeda Y."/>
            <person name="Inoue K."/>
            <person name="Inoue S.I."/>
            <person name="Ishida S."/>
            <person name="Jia Q."/>
            <person name="Kakita M."/>
            <person name="Kanazawa T."/>
            <person name="Kawai Y."/>
            <person name="Kawashima T."/>
            <person name="Kennedy M."/>
            <person name="Kinose K."/>
            <person name="Kinoshita T."/>
            <person name="Kohara Y."/>
            <person name="Koide E."/>
            <person name="Komatsu K."/>
            <person name="Kopischke S."/>
            <person name="Kubo M."/>
            <person name="Kyozuka J."/>
            <person name="Lagercrantz U."/>
            <person name="Lin S.S."/>
            <person name="Lindquist E."/>
            <person name="Lipzen A.M."/>
            <person name="Lu C.W."/>
            <person name="De Luna E."/>
            <person name="Martienssen R.A."/>
            <person name="Minamino N."/>
            <person name="Mizutani M."/>
            <person name="Mizutani M."/>
            <person name="Mochizuki N."/>
            <person name="Monte I."/>
            <person name="Mosher R."/>
            <person name="Nagasaki H."/>
            <person name="Nakagami H."/>
            <person name="Naramoto S."/>
            <person name="Nishitani K."/>
            <person name="Ohtani M."/>
            <person name="Okamoto T."/>
            <person name="Okumura M."/>
            <person name="Phillips J."/>
            <person name="Pollak B."/>
            <person name="Reinders A."/>
            <person name="Rovekamp M."/>
            <person name="Sano R."/>
            <person name="Sawa S."/>
            <person name="Schmid M.W."/>
            <person name="Shirakawa M."/>
            <person name="Solano R."/>
            <person name="Spunde A."/>
            <person name="Suetsugu N."/>
            <person name="Sugano S."/>
            <person name="Sugiyama A."/>
            <person name="Sun R."/>
            <person name="Suzuki Y."/>
            <person name="Takenaka M."/>
            <person name="Takezawa D."/>
            <person name="Tomogane H."/>
            <person name="Tsuzuki M."/>
            <person name="Ueda T."/>
            <person name="Umeda M."/>
            <person name="Ward J.M."/>
            <person name="Watanabe Y."/>
            <person name="Yazaki K."/>
            <person name="Yokoyama R."/>
            <person name="Yoshitake Y."/>
            <person name="Yotsui I."/>
            <person name="Zachgo S."/>
            <person name="Schmutz J."/>
        </authorList>
    </citation>
    <scope>NUCLEOTIDE SEQUENCE [LARGE SCALE GENOMIC DNA]</scope>
    <source>
        <strain evidence="3">Tak-1</strain>
    </source>
</reference>
<keyword evidence="1" id="KW-0732">Signal</keyword>
<keyword evidence="3" id="KW-1185">Reference proteome</keyword>
<evidence type="ECO:0000313" key="2">
    <source>
        <dbReference type="EMBL" id="PTQ46634.1"/>
    </source>
</evidence>
<feature type="signal peptide" evidence="1">
    <location>
        <begin position="1"/>
        <end position="22"/>
    </location>
</feature>
<protein>
    <recommendedName>
        <fullName evidence="4">Embryo surrounding factor 1 brassicaceae domain-containing protein</fullName>
    </recommendedName>
</protein>
<evidence type="ECO:0008006" key="4">
    <source>
        <dbReference type="Google" id="ProtNLM"/>
    </source>
</evidence>
<evidence type="ECO:0000313" key="3">
    <source>
        <dbReference type="Proteomes" id="UP000244005"/>
    </source>
</evidence>
<evidence type="ECO:0000256" key="1">
    <source>
        <dbReference type="SAM" id="SignalP"/>
    </source>
</evidence>
<name>A0A2R6XKJ5_MARPO</name>
<accession>A0A2R6XKJ5</accession>
<feature type="chain" id="PRO_5015308132" description="Embryo surrounding factor 1 brassicaceae domain-containing protein" evidence="1">
    <location>
        <begin position="23"/>
        <end position="140"/>
    </location>
</feature>
<dbReference type="OrthoDB" id="10303653at2759"/>
<dbReference type="EMBL" id="KZ772682">
    <property type="protein sequence ID" value="PTQ46634.1"/>
    <property type="molecule type" value="Genomic_DNA"/>
</dbReference>
<dbReference type="Gramene" id="Mp5g24120.1">
    <property type="protein sequence ID" value="Mp5g24120.1.cds1"/>
    <property type="gene ID" value="Mp5g24120"/>
</dbReference>
<dbReference type="AlphaFoldDB" id="A0A2R6XKJ5"/>
<proteinExistence type="predicted"/>
<organism evidence="2 3">
    <name type="scientific">Marchantia polymorpha</name>
    <name type="common">Common liverwort</name>
    <name type="synonym">Marchantia aquatica</name>
    <dbReference type="NCBI Taxonomy" id="3197"/>
    <lineage>
        <taxon>Eukaryota</taxon>
        <taxon>Viridiplantae</taxon>
        <taxon>Streptophyta</taxon>
        <taxon>Embryophyta</taxon>
        <taxon>Marchantiophyta</taxon>
        <taxon>Marchantiopsida</taxon>
        <taxon>Marchantiidae</taxon>
        <taxon>Marchantiales</taxon>
        <taxon>Marchantiaceae</taxon>
        <taxon>Marchantia</taxon>
    </lineage>
</organism>